<dbReference type="SUPFAM" id="SSF57756">
    <property type="entry name" value="Retrovirus zinc finger-like domains"/>
    <property type="match status" value="1"/>
</dbReference>
<sequence>MSGLIDDFQELTCEIYQLFKVFVDRKFEYMKLKDDKTITNKQNNCMKKHVEKLESSNLDLKSEILKMTVTEKGKGKMSETEENLEKELKKCKNDYFFKKEKLERANRWTHSSKIVNKLSERNHNERAGIGFYNDKAVTTDLCYICGKLGHPFTECLVAINYRNKMLK</sequence>
<evidence type="ECO:0000256" key="1">
    <source>
        <dbReference type="PROSITE-ProRule" id="PRU00047"/>
    </source>
</evidence>
<name>A0AAV9MB04_9SOLN</name>
<accession>A0AAV9MB04</accession>
<dbReference type="InterPro" id="IPR001878">
    <property type="entry name" value="Znf_CCHC"/>
</dbReference>
<keyword evidence="1" id="KW-0863">Zinc-finger</keyword>
<evidence type="ECO:0000313" key="3">
    <source>
        <dbReference type="EMBL" id="KAK4734045.1"/>
    </source>
</evidence>
<dbReference type="EMBL" id="JAWPEI010000002">
    <property type="protein sequence ID" value="KAK4734045.1"/>
    <property type="molecule type" value="Genomic_DNA"/>
</dbReference>
<keyword evidence="1" id="KW-0862">Zinc</keyword>
<dbReference type="AlphaFoldDB" id="A0AAV9MB04"/>
<protein>
    <recommendedName>
        <fullName evidence="2">CCHC-type domain-containing protein</fullName>
    </recommendedName>
</protein>
<proteinExistence type="predicted"/>
<evidence type="ECO:0000313" key="4">
    <source>
        <dbReference type="Proteomes" id="UP001311915"/>
    </source>
</evidence>
<keyword evidence="1" id="KW-0479">Metal-binding</keyword>
<evidence type="ECO:0000259" key="2">
    <source>
        <dbReference type="PROSITE" id="PS50158"/>
    </source>
</evidence>
<dbReference type="Proteomes" id="UP001311915">
    <property type="component" value="Unassembled WGS sequence"/>
</dbReference>
<keyword evidence="4" id="KW-1185">Reference proteome</keyword>
<gene>
    <name evidence="3" type="ORF">R3W88_008306</name>
</gene>
<feature type="domain" description="CCHC-type" evidence="2">
    <location>
        <begin position="142"/>
        <end position="155"/>
    </location>
</feature>
<dbReference type="InterPro" id="IPR036875">
    <property type="entry name" value="Znf_CCHC_sf"/>
</dbReference>
<dbReference type="GO" id="GO:0008270">
    <property type="term" value="F:zinc ion binding"/>
    <property type="evidence" value="ECO:0007669"/>
    <property type="project" value="UniProtKB-KW"/>
</dbReference>
<comment type="caution">
    <text evidence="3">The sequence shown here is derived from an EMBL/GenBank/DDBJ whole genome shotgun (WGS) entry which is preliminary data.</text>
</comment>
<dbReference type="PROSITE" id="PS50158">
    <property type="entry name" value="ZF_CCHC"/>
    <property type="match status" value="1"/>
</dbReference>
<dbReference type="GO" id="GO:0003676">
    <property type="term" value="F:nucleic acid binding"/>
    <property type="evidence" value="ECO:0007669"/>
    <property type="project" value="InterPro"/>
</dbReference>
<organism evidence="3 4">
    <name type="scientific">Solanum pinnatisectum</name>
    <name type="common">tansyleaf nightshade</name>
    <dbReference type="NCBI Taxonomy" id="50273"/>
    <lineage>
        <taxon>Eukaryota</taxon>
        <taxon>Viridiplantae</taxon>
        <taxon>Streptophyta</taxon>
        <taxon>Embryophyta</taxon>
        <taxon>Tracheophyta</taxon>
        <taxon>Spermatophyta</taxon>
        <taxon>Magnoliopsida</taxon>
        <taxon>eudicotyledons</taxon>
        <taxon>Gunneridae</taxon>
        <taxon>Pentapetalae</taxon>
        <taxon>asterids</taxon>
        <taxon>lamiids</taxon>
        <taxon>Solanales</taxon>
        <taxon>Solanaceae</taxon>
        <taxon>Solanoideae</taxon>
        <taxon>Solaneae</taxon>
        <taxon>Solanum</taxon>
    </lineage>
</organism>
<reference evidence="3 4" key="1">
    <citation type="submission" date="2023-10" db="EMBL/GenBank/DDBJ databases">
        <title>Genome-Wide Identification Analysis in wild type Solanum Pinnatisectum Reveals Some Genes Defensing Phytophthora Infestans.</title>
        <authorList>
            <person name="Sun C."/>
        </authorList>
    </citation>
    <scope>NUCLEOTIDE SEQUENCE [LARGE SCALE GENOMIC DNA]</scope>
    <source>
        <strain evidence="3">LQN</strain>
        <tissue evidence="3">Leaf</tissue>
    </source>
</reference>